<keyword evidence="2" id="KW-0963">Cytoplasm</keyword>
<reference evidence="6 7" key="1">
    <citation type="submission" date="2016-02" db="EMBL/GenBank/DDBJ databases">
        <title>Genome analysis of coral dinoflagellate symbionts highlights evolutionary adaptations to a symbiotic lifestyle.</title>
        <authorList>
            <person name="Aranda M."/>
            <person name="Li Y."/>
            <person name="Liew Y.J."/>
            <person name="Baumgarten S."/>
            <person name="Simakov O."/>
            <person name="Wilson M."/>
            <person name="Piel J."/>
            <person name="Ashoor H."/>
            <person name="Bougouffa S."/>
            <person name="Bajic V.B."/>
            <person name="Ryu T."/>
            <person name="Ravasi T."/>
            <person name="Bayer T."/>
            <person name="Micklem G."/>
            <person name="Kim H."/>
            <person name="Bhak J."/>
            <person name="Lajeunesse T.C."/>
            <person name="Voolstra C.R."/>
        </authorList>
    </citation>
    <scope>NUCLEOTIDE SEQUENCE [LARGE SCALE GENOMIC DNA]</scope>
    <source>
        <strain evidence="6 7">CCMP2467</strain>
    </source>
</reference>
<feature type="compositionally biased region" description="Basic and acidic residues" evidence="5">
    <location>
        <begin position="304"/>
        <end position="315"/>
    </location>
</feature>
<organism evidence="6 7">
    <name type="scientific">Symbiodinium microadriaticum</name>
    <name type="common">Dinoflagellate</name>
    <name type="synonym">Zooxanthella microadriatica</name>
    <dbReference type="NCBI Taxonomy" id="2951"/>
    <lineage>
        <taxon>Eukaryota</taxon>
        <taxon>Sar</taxon>
        <taxon>Alveolata</taxon>
        <taxon>Dinophyceae</taxon>
        <taxon>Suessiales</taxon>
        <taxon>Symbiodiniaceae</taxon>
        <taxon>Symbiodinium</taxon>
    </lineage>
</organism>
<dbReference type="Gene3D" id="3.60.20.10">
    <property type="entry name" value="Glutamine Phosphoribosylpyrophosphate, subunit 1, domain 1"/>
    <property type="match status" value="2"/>
</dbReference>
<feature type="compositionally biased region" description="Pro residues" evidence="5">
    <location>
        <begin position="776"/>
        <end position="796"/>
    </location>
</feature>
<evidence type="ECO:0000256" key="3">
    <source>
        <dbReference type="ARBA" id="ARBA00022942"/>
    </source>
</evidence>
<feature type="compositionally biased region" description="Basic residues" evidence="5">
    <location>
        <begin position="250"/>
        <end position="259"/>
    </location>
</feature>
<feature type="compositionally biased region" description="Basic and acidic residues" evidence="5">
    <location>
        <begin position="507"/>
        <end position="555"/>
    </location>
</feature>
<dbReference type="EMBL" id="LSRX01000593">
    <property type="protein sequence ID" value="OLP93169.1"/>
    <property type="molecule type" value="Genomic_DNA"/>
</dbReference>
<evidence type="ECO:0000313" key="7">
    <source>
        <dbReference type="Proteomes" id="UP000186817"/>
    </source>
</evidence>
<dbReference type="PROSITE" id="PS00854">
    <property type="entry name" value="PROTEASOME_BETA_1"/>
    <property type="match status" value="1"/>
</dbReference>
<feature type="compositionally biased region" description="Basic and acidic residues" evidence="5">
    <location>
        <begin position="562"/>
        <end position="591"/>
    </location>
</feature>
<feature type="compositionally biased region" description="Basic residues" evidence="5">
    <location>
        <begin position="316"/>
        <end position="351"/>
    </location>
</feature>
<dbReference type="Proteomes" id="UP000186817">
    <property type="component" value="Unassembled WGS sequence"/>
</dbReference>
<feature type="region of interest" description="Disordered" evidence="5">
    <location>
        <begin position="768"/>
        <end position="796"/>
    </location>
</feature>
<dbReference type="GO" id="GO:0005737">
    <property type="term" value="C:cytoplasm"/>
    <property type="evidence" value="ECO:0007669"/>
    <property type="project" value="TreeGrafter"/>
</dbReference>
<evidence type="ECO:0000256" key="1">
    <source>
        <dbReference type="ARBA" id="ARBA00004123"/>
    </source>
</evidence>
<dbReference type="Pfam" id="PF00227">
    <property type="entry name" value="Proteasome"/>
    <property type="match status" value="2"/>
</dbReference>
<dbReference type="CDD" id="cd03761">
    <property type="entry name" value="proteasome_beta_type_5"/>
    <property type="match status" value="1"/>
</dbReference>
<dbReference type="InterPro" id="IPR001353">
    <property type="entry name" value="Proteasome_sua/b"/>
</dbReference>
<feature type="compositionally biased region" description="Pro residues" evidence="5">
    <location>
        <begin position="704"/>
        <end position="726"/>
    </location>
</feature>
<keyword evidence="3 6" id="KW-0647">Proteasome</keyword>
<dbReference type="InterPro" id="IPR016050">
    <property type="entry name" value="Proteasome_bsu_CS"/>
</dbReference>
<feature type="compositionally biased region" description="Basic and acidic residues" evidence="5">
    <location>
        <begin position="411"/>
        <end position="425"/>
    </location>
</feature>
<evidence type="ECO:0000313" key="6">
    <source>
        <dbReference type="EMBL" id="OLP93169.1"/>
    </source>
</evidence>
<keyword evidence="4" id="KW-0865">Zymogen</keyword>
<feature type="compositionally biased region" description="Basic and acidic residues" evidence="5">
    <location>
        <begin position="234"/>
        <end position="249"/>
    </location>
</feature>
<gene>
    <name evidence="6" type="primary">PBE1</name>
    <name evidence="6" type="ORF">AK812_SmicGene24959</name>
</gene>
<proteinExistence type="predicted"/>
<protein>
    <submittedName>
        <fullName evidence="6">Proteasome subunit beta type-5-A</fullName>
    </submittedName>
</protein>
<dbReference type="GO" id="GO:0005634">
    <property type="term" value="C:nucleus"/>
    <property type="evidence" value="ECO:0007669"/>
    <property type="project" value="UniProtKB-SubCell"/>
</dbReference>
<keyword evidence="7" id="KW-1185">Reference proteome</keyword>
<feature type="compositionally biased region" description="Low complexity" evidence="5">
    <location>
        <begin position="196"/>
        <end position="221"/>
    </location>
</feature>
<feature type="region of interest" description="Disordered" evidence="5">
    <location>
        <begin position="109"/>
        <end position="436"/>
    </location>
</feature>
<dbReference type="SUPFAM" id="SSF56235">
    <property type="entry name" value="N-terminal nucleophile aminohydrolases (Ntn hydrolases)"/>
    <property type="match status" value="2"/>
</dbReference>
<dbReference type="PANTHER" id="PTHR32194:SF3">
    <property type="entry name" value="PROTEASOME SUBUNIT BETA"/>
    <property type="match status" value="1"/>
</dbReference>
<name>A0A1Q9DDC6_SYMMI</name>
<dbReference type="GO" id="GO:0051603">
    <property type="term" value="P:proteolysis involved in protein catabolic process"/>
    <property type="evidence" value="ECO:0007669"/>
    <property type="project" value="InterPro"/>
</dbReference>
<evidence type="ECO:0000256" key="4">
    <source>
        <dbReference type="ARBA" id="ARBA00023145"/>
    </source>
</evidence>
<dbReference type="InterPro" id="IPR029055">
    <property type="entry name" value="Ntn_hydrolases_N"/>
</dbReference>
<sequence length="1348" mass="147544">MDPKLHTFAPFFLLFLSIPPSPTPRLGTKPLGMAKPPLPWREIDDKTPVEYVQENPKKIGSNAFDFYEKYKKSKTFGEAKANGARAEDFRFDYAKGLLKIHFINAPKVSKGLENKGPTRKAKPDPRAKPEPKPDAKTLMKADLEAAKDKVAPFPTFARSSGADSPKLPRSMAVGPLGSLPSRARKVPEETEGANLAAAGAPGKKSPGSKSPKSPKSPPGSKADPKEPASTPVKRKADGQPEESKDTKENKKAKKEKSKSKSSGNSASSSPRRAKANSVVGQPGSKSPGGSKADSKATASSATKRKADLPLKEKKEKKDKRDKKDKKDKKEKRHGKLEKKHKKEKREKRRLTGKSSPTKAGEASSTKAGQVSKSSKDRTRKGINISFGLAKLLKNSQGKTKGALSKKSSANGKDKKSSDHGSKQDADGLWVRTGDGKTCTSKYVGVIKSQSRGYRVQFNHAYLGTCETEQEAAKMYAKARKEFEESGRSPQMNASRAPRASNLGRLIPPDHDKQELQKKVREPERKNDSQQREELQKKVREPERKNDSQQRQDGKDGAAVPTDQKKPPAQEELQKRVREAERKNDSQQRQEDVPDAGAVVPDHDKEELQKKIRELERQNESQQRQIEALEAEKAVEQRASVVAPHGQELAAPAPAPVQEFAAPAPIPPPRPEAGYAAEYFMMTNSTEGSHVLGWIGDGGGWEPGGEPPRNAPLPPIPPGDTEPPGPCGPMCRCGQVVSKASEVEKPWIADEVLRTNSTEGSHVLGWIGDGGGWEPGGEPPRNAPLPPIPPGDTEPPGPCGPMCRCGQVVSKASEVEKPWIADEVRRQAILAAIERFQSHPGVERRGKVSRQNRFEPAAPEKMNRALTSEPSRTQYTREVRVVESATAFLEGDQNQRSEQSRSRRLLKKAPGEMAAAALDMSFLEDPSMFGKSRYVEEEAGDRLENLHSCEPPMFAMAPVANPKSFCIDVKKSGEAPGLMDFMKGTTTLGFVFQGGIIIAVDSRASMGSYIGSQTVKKVIEINDFLLGTMAGGAADCSKLLRKDVRFEGPEQRAAAEALHNLANLKDKVKLDDRDQATWDAKEELLKNSTAALKAMALVQPNKAVQVLHDTSAEMSADISAEQADAQLLLQIASRANQFASKKGLKVEDALDQCVDNIEGADDFMPRVKRRAEEFLALVSAFMSRFSDYEIGGFWERHLNRLCRMHELREKERISVAAASKLLANIFWQYRGQGLSCGTMVAGWDKKGPSLYMVDDQGDRHKGNVFSVGSGSTFAYGVLDSGYRYDLSVDEAVELGRRSIYHATHRDGASGGVVRVYHVHEKGWTKVIGGEDVNKLHYMYAAEKGCKGDE</sequence>
<feature type="compositionally biased region" description="Polar residues" evidence="5">
    <location>
        <begin position="354"/>
        <end position="372"/>
    </location>
</feature>
<dbReference type="OrthoDB" id="37597at2759"/>
<feature type="compositionally biased region" description="Basic and acidic residues" evidence="5">
    <location>
        <begin position="121"/>
        <end position="150"/>
    </location>
</feature>
<dbReference type="GO" id="GO:0005839">
    <property type="term" value="C:proteasome core complex"/>
    <property type="evidence" value="ECO:0007669"/>
    <property type="project" value="InterPro"/>
</dbReference>
<feature type="region of interest" description="Disordered" evidence="5">
    <location>
        <begin position="470"/>
        <end position="606"/>
    </location>
</feature>
<evidence type="ECO:0000256" key="5">
    <source>
        <dbReference type="SAM" id="MobiDB-lite"/>
    </source>
</evidence>
<accession>A0A1Q9DDC6</accession>
<comment type="caution">
    <text evidence="6">The sequence shown here is derived from an EMBL/GenBank/DDBJ whole genome shotgun (WGS) entry which is preliminary data.</text>
</comment>
<feature type="region of interest" description="Disordered" evidence="5">
    <location>
        <begin position="697"/>
        <end position="726"/>
    </location>
</feature>
<feature type="compositionally biased region" description="Low complexity" evidence="5">
    <location>
        <begin position="277"/>
        <end position="301"/>
    </location>
</feature>
<feature type="compositionally biased region" description="Low complexity" evidence="5">
    <location>
        <begin position="260"/>
        <end position="269"/>
    </location>
</feature>
<comment type="subcellular location">
    <subcellularLocation>
        <location evidence="1">Nucleus</location>
    </subcellularLocation>
</comment>
<evidence type="ECO:0000256" key="2">
    <source>
        <dbReference type="ARBA" id="ARBA00022490"/>
    </source>
</evidence>
<dbReference type="PANTHER" id="PTHR32194">
    <property type="entry name" value="METALLOPROTEASE TLDD"/>
    <property type="match status" value="1"/>
</dbReference>
<dbReference type="InterPro" id="IPR023333">
    <property type="entry name" value="Proteasome_suB-type"/>
</dbReference>